<organism evidence="3 4">
    <name type="scientific">Thalassospira mesophila</name>
    <dbReference type="NCBI Taxonomy" id="1293891"/>
    <lineage>
        <taxon>Bacteria</taxon>
        <taxon>Pseudomonadati</taxon>
        <taxon>Pseudomonadota</taxon>
        <taxon>Alphaproteobacteria</taxon>
        <taxon>Rhodospirillales</taxon>
        <taxon>Thalassospiraceae</taxon>
        <taxon>Thalassospira</taxon>
    </lineage>
</organism>
<protein>
    <submittedName>
        <fullName evidence="3">Pathogenicity island protein</fullName>
    </submittedName>
</protein>
<dbReference type="RefSeq" id="WP_033580908.1">
    <property type="nucleotide sequence ID" value="NZ_JFKA01000034.1"/>
</dbReference>
<feature type="region of interest" description="Disordered" evidence="1">
    <location>
        <begin position="69"/>
        <end position="91"/>
    </location>
</feature>
<keyword evidence="2" id="KW-0732">Signal</keyword>
<feature type="chain" id="PRO_5011011835" evidence="2">
    <location>
        <begin position="29"/>
        <end position="180"/>
    </location>
</feature>
<proteinExistence type="predicted"/>
<evidence type="ECO:0000256" key="2">
    <source>
        <dbReference type="SAM" id="SignalP"/>
    </source>
</evidence>
<name>A0A1Y2KX54_9PROT</name>
<evidence type="ECO:0000256" key="1">
    <source>
        <dbReference type="SAM" id="MobiDB-lite"/>
    </source>
</evidence>
<feature type="signal peptide" evidence="2">
    <location>
        <begin position="1"/>
        <end position="28"/>
    </location>
</feature>
<gene>
    <name evidence="3" type="ORF">TMES_21790</name>
</gene>
<comment type="caution">
    <text evidence="3">The sequence shown here is derived from an EMBL/GenBank/DDBJ whole genome shotgun (WGS) entry which is preliminary data.</text>
</comment>
<reference evidence="3 4" key="1">
    <citation type="submission" date="2014-03" db="EMBL/GenBank/DDBJ databases">
        <title>The draft genome sequence of Thalassospira mesophila JCM 18969.</title>
        <authorList>
            <person name="Lai Q."/>
            <person name="Shao Z."/>
        </authorList>
    </citation>
    <scope>NUCLEOTIDE SEQUENCE [LARGE SCALE GENOMIC DNA]</scope>
    <source>
        <strain evidence="3 4">JCM 18969</strain>
    </source>
</reference>
<evidence type="ECO:0000313" key="3">
    <source>
        <dbReference type="EMBL" id="OSQ34778.1"/>
    </source>
</evidence>
<dbReference type="Proteomes" id="UP000193391">
    <property type="component" value="Unassembled WGS sequence"/>
</dbReference>
<sequence length="180" mass="18362">MKKILNLIVTVLVLSVMTMPSLSNTANAAEEQKEEQGTFQLENINESVLEIKLQDAEFYFDKDGNPMIKDKKSNTEKALPTTGSDKDDNPVSLEYKKTENGFLVEALTDNTGLVQTMSVGKCITGTAGGAITGGGTLGLAGTAAGTVTIPGIGTVGGGVIGAIAGAVGGGLTGASTSCFK</sequence>
<keyword evidence="4" id="KW-1185">Reference proteome</keyword>
<dbReference type="EMBL" id="JFKA01000034">
    <property type="protein sequence ID" value="OSQ34778.1"/>
    <property type="molecule type" value="Genomic_DNA"/>
</dbReference>
<evidence type="ECO:0000313" key="4">
    <source>
        <dbReference type="Proteomes" id="UP000193391"/>
    </source>
</evidence>
<dbReference type="AlphaFoldDB" id="A0A1Y2KX54"/>
<accession>A0A1Y2KX54</accession>